<dbReference type="Proteomes" id="UP000036681">
    <property type="component" value="Unplaced"/>
</dbReference>
<evidence type="ECO:0000313" key="2">
    <source>
        <dbReference type="WBParaSite" id="ALUE_0001060201-mRNA-1"/>
    </source>
</evidence>
<organism evidence="1 2">
    <name type="scientific">Ascaris lumbricoides</name>
    <name type="common">Giant roundworm</name>
    <dbReference type="NCBI Taxonomy" id="6252"/>
    <lineage>
        <taxon>Eukaryota</taxon>
        <taxon>Metazoa</taxon>
        <taxon>Ecdysozoa</taxon>
        <taxon>Nematoda</taxon>
        <taxon>Chromadorea</taxon>
        <taxon>Rhabditida</taxon>
        <taxon>Spirurina</taxon>
        <taxon>Ascaridomorpha</taxon>
        <taxon>Ascaridoidea</taxon>
        <taxon>Ascarididae</taxon>
        <taxon>Ascaris</taxon>
    </lineage>
</organism>
<name>A0A0M3I2B4_ASCLU</name>
<reference evidence="2" key="1">
    <citation type="submission" date="2017-02" db="UniProtKB">
        <authorList>
            <consortium name="WormBaseParasite"/>
        </authorList>
    </citation>
    <scope>IDENTIFICATION</scope>
</reference>
<dbReference type="AlphaFoldDB" id="A0A0M3I2B4"/>
<protein>
    <submittedName>
        <fullName evidence="2">Uncharacterized protein</fullName>
    </submittedName>
</protein>
<sequence length="67" mass="7406">MFIRSPKWARLAPSGGSLVSGRGNFRPGFVSSAADTRMLLSEPLLIFKVQITLRKNKVEAVFLLLLC</sequence>
<proteinExistence type="predicted"/>
<dbReference type="WBParaSite" id="ALUE_0001060201-mRNA-1">
    <property type="protein sequence ID" value="ALUE_0001060201-mRNA-1"/>
    <property type="gene ID" value="ALUE_0001060201"/>
</dbReference>
<evidence type="ECO:0000313" key="1">
    <source>
        <dbReference type="Proteomes" id="UP000036681"/>
    </source>
</evidence>
<accession>A0A0M3I2B4</accession>
<keyword evidence="1" id="KW-1185">Reference proteome</keyword>